<dbReference type="SUPFAM" id="SSF54928">
    <property type="entry name" value="RNA-binding domain, RBD"/>
    <property type="match status" value="1"/>
</dbReference>
<keyword evidence="11" id="KW-0539">Nucleus</keyword>
<dbReference type="PRINTS" id="PR00302">
    <property type="entry name" value="LUPUSLA"/>
</dbReference>
<evidence type="ECO:0000256" key="6">
    <source>
        <dbReference type="ARBA" id="ARBA00022871"/>
    </source>
</evidence>
<evidence type="ECO:0000256" key="9">
    <source>
        <dbReference type="ARBA" id="ARBA00023163"/>
    </source>
</evidence>
<evidence type="ECO:0000256" key="10">
    <source>
        <dbReference type="ARBA" id="ARBA00023187"/>
    </source>
</evidence>
<evidence type="ECO:0000313" key="20">
    <source>
        <dbReference type="Proteomes" id="UP000005408"/>
    </source>
</evidence>
<accession>A0A8W8MXI6</accession>
<dbReference type="AlphaFoldDB" id="A0A8W8MXI6"/>
<evidence type="ECO:0000256" key="3">
    <source>
        <dbReference type="ARBA" id="ARBA00015867"/>
    </source>
</evidence>
<proteinExistence type="inferred from homology"/>
<feature type="domain" description="HTH La-type RNA-binding" evidence="17">
    <location>
        <begin position="15"/>
        <end position="107"/>
    </location>
</feature>
<dbReference type="GO" id="GO:0006397">
    <property type="term" value="P:mRNA processing"/>
    <property type="evidence" value="ECO:0007669"/>
    <property type="project" value="UniProtKB-KW"/>
</dbReference>
<comment type="subcellular location">
    <subcellularLocation>
        <location evidence="1">Nucleus</location>
        <location evidence="1">Nucleoplasm</location>
    </subcellularLocation>
</comment>
<keyword evidence="20" id="KW-1185">Reference proteome</keyword>
<evidence type="ECO:0000256" key="8">
    <source>
        <dbReference type="ARBA" id="ARBA00023015"/>
    </source>
</evidence>
<dbReference type="EnsemblMetazoa" id="G35049.4">
    <property type="protein sequence ID" value="G35049.4:cds"/>
    <property type="gene ID" value="G35049"/>
</dbReference>
<feature type="compositionally biased region" description="Polar residues" evidence="15">
    <location>
        <begin position="395"/>
        <end position="406"/>
    </location>
</feature>
<dbReference type="GO" id="GO:0030154">
    <property type="term" value="P:cell differentiation"/>
    <property type="evidence" value="ECO:0007669"/>
    <property type="project" value="UniProtKB-KW"/>
</dbReference>
<evidence type="ECO:0000256" key="15">
    <source>
        <dbReference type="SAM" id="MobiDB-lite"/>
    </source>
</evidence>
<organism evidence="19 20">
    <name type="scientific">Magallana gigas</name>
    <name type="common">Pacific oyster</name>
    <name type="synonym">Crassostrea gigas</name>
    <dbReference type="NCBI Taxonomy" id="29159"/>
    <lineage>
        <taxon>Eukaryota</taxon>
        <taxon>Metazoa</taxon>
        <taxon>Spiralia</taxon>
        <taxon>Lophotrochozoa</taxon>
        <taxon>Mollusca</taxon>
        <taxon>Bivalvia</taxon>
        <taxon>Autobranchia</taxon>
        <taxon>Pteriomorphia</taxon>
        <taxon>Ostreida</taxon>
        <taxon>Ostreoidea</taxon>
        <taxon>Ostreidae</taxon>
        <taxon>Magallana</taxon>
    </lineage>
</organism>
<dbReference type="Gene3D" id="1.10.10.10">
    <property type="entry name" value="Winged helix-like DNA-binding domain superfamily/Winged helix DNA-binding domain"/>
    <property type="match status" value="1"/>
</dbReference>
<dbReference type="Proteomes" id="UP000005408">
    <property type="component" value="Unassembled WGS sequence"/>
</dbReference>
<dbReference type="OMA" id="WCSLRNK"/>
<feature type="region of interest" description="Disordered" evidence="15">
    <location>
        <begin position="571"/>
        <end position="610"/>
    </location>
</feature>
<dbReference type="InterPro" id="IPR034887">
    <property type="entry name" value="LARP7_RRM1"/>
</dbReference>
<evidence type="ECO:0000256" key="2">
    <source>
        <dbReference type="ARBA" id="ARBA00008680"/>
    </source>
</evidence>
<evidence type="ECO:0000256" key="5">
    <source>
        <dbReference type="ARBA" id="ARBA00022782"/>
    </source>
</evidence>
<evidence type="ECO:0000256" key="12">
    <source>
        <dbReference type="ARBA" id="ARBA00029640"/>
    </source>
</evidence>
<keyword evidence="6" id="KW-0744">Spermatogenesis</keyword>
<dbReference type="Pfam" id="PF08777">
    <property type="entry name" value="RRM_3"/>
    <property type="match status" value="1"/>
</dbReference>
<feature type="compositionally biased region" description="Basic and acidic residues" evidence="15">
    <location>
        <begin position="326"/>
        <end position="346"/>
    </location>
</feature>
<dbReference type="InterPro" id="IPR035979">
    <property type="entry name" value="RBD_domain_sf"/>
</dbReference>
<evidence type="ECO:0000256" key="11">
    <source>
        <dbReference type="ARBA" id="ARBA00023242"/>
    </source>
</evidence>
<dbReference type="InterPro" id="IPR036388">
    <property type="entry name" value="WH-like_DNA-bd_sf"/>
</dbReference>
<evidence type="ECO:0000256" key="13">
    <source>
        <dbReference type="PROSITE-ProRule" id="PRU00332"/>
    </source>
</evidence>
<dbReference type="SMART" id="SM00360">
    <property type="entry name" value="RRM"/>
    <property type="match status" value="1"/>
</dbReference>
<dbReference type="InterPro" id="IPR036390">
    <property type="entry name" value="WH_DNA-bd_sf"/>
</dbReference>
<keyword evidence="4" id="KW-0507">mRNA processing</keyword>
<dbReference type="GO" id="GO:0007283">
    <property type="term" value="P:spermatogenesis"/>
    <property type="evidence" value="ECO:0007669"/>
    <property type="project" value="UniProtKB-KW"/>
</dbReference>
<dbReference type="PANTHER" id="PTHR22792:SF62">
    <property type="entry name" value="LA-RELATED PROTEIN 7"/>
    <property type="match status" value="1"/>
</dbReference>
<evidence type="ECO:0000259" key="17">
    <source>
        <dbReference type="PROSITE" id="PS50961"/>
    </source>
</evidence>
<reference evidence="19" key="1">
    <citation type="submission" date="2022-08" db="UniProtKB">
        <authorList>
            <consortium name="EnsemblMetazoa"/>
        </authorList>
    </citation>
    <scope>IDENTIFICATION</scope>
    <source>
        <strain evidence="19">05x7-T-G4-1.051#20</strain>
    </source>
</reference>
<dbReference type="GO" id="GO:0008380">
    <property type="term" value="P:RNA splicing"/>
    <property type="evidence" value="ECO:0007669"/>
    <property type="project" value="UniProtKB-KW"/>
</dbReference>
<dbReference type="PANTHER" id="PTHR22792">
    <property type="entry name" value="LUPUS LA PROTEIN-RELATED"/>
    <property type="match status" value="1"/>
</dbReference>
<dbReference type="InterPro" id="IPR012677">
    <property type="entry name" value="Nucleotide-bd_a/b_plait_sf"/>
</dbReference>
<evidence type="ECO:0000256" key="1">
    <source>
        <dbReference type="ARBA" id="ARBA00004642"/>
    </source>
</evidence>
<keyword evidence="7 13" id="KW-0694">RNA-binding</keyword>
<feature type="compositionally biased region" description="Polar residues" evidence="15">
    <location>
        <begin position="347"/>
        <end position="362"/>
    </location>
</feature>
<name>A0A8W8MXI6_MAGGI</name>
<feature type="domain" description="XRRM" evidence="18">
    <location>
        <begin position="484"/>
        <end position="593"/>
    </location>
</feature>
<feature type="coiled-coil region" evidence="14">
    <location>
        <begin position="444"/>
        <end position="471"/>
    </location>
</feature>
<sequence length="610" mass="70231">MEVEEKPKKLGTAKRKRMKAVQAKIREQMEFYFSDSNLAKDRFMKNLIQSSENGYVDMETFLTFKKISSLTKDVIQIRKALSHSDFFELNEDKTKVKRKTPIQELKDLDEKTVYVECLPKTADHQWLRKLFSPCGNITYISIPKFKSTGDKKGFAFVEFDSVEAAKRACQELNNPPVRPGERFSPGMFPRYNKQLVSMQKKLEEIGDNDIEDKLPDASKLKRGKRQRSKASESSTDLSDISPKKRRNTLSTDSLDSQGDSTGPVKRKRKRRESEGEVSQRTEGESGNSEDKSNSVKKGKKRKQKSMSDTSASESDVSKSGDVSGTENERRRKTDTVGDQKGEKTSGEDNSSTTKGTKQGNFESESKMCEDQQRKRRADEKSDCYSSPKKLPKVTSGGQSEETSKGTPTKKKEKRKRKKKHKERGLPELRVIPKLEWLYLKKEYLNLQKESMKNLKQNLKQMKMEDSSEQNKEHTQEAMLEKPTVEMPGTVVRLSSECPVYRKQLKTDLGPETAVAYVDVLEGEKEGFVRFKDTDSATKVIGHSWPHYHFTLLTGTDEEMYWNKLKADKMKKYESKQKKSEKRGQKKLIDRAQKRNKENMDRVHIRFSEDE</sequence>
<dbReference type="InterPro" id="IPR045180">
    <property type="entry name" value="La_dom_prot"/>
</dbReference>
<dbReference type="CDD" id="cd07323">
    <property type="entry name" value="LAM"/>
    <property type="match status" value="1"/>
</dbReference>
<dbReference type="EnsemblMetazoa" id="G35049.1">
    <property type="protein sequence ID" value="G35049.1:cds"/>
    <property type="gene ID" value="G35049"/>
</dbReference>
<dbReference type="PROSITE" id="PS50961">
    <property type="entry name" value="HTH_LA"/>
    <property type="match status" value="1"/>
</dbReference>
<feature type="region of interest" description="Disordered" evidence="15">
    <location>
        <begin position="206"/>
        <end position="426"/>
    </location>
</feature>
<protein>
    <recommendedName>
        <fullName evidence="3">La-related protein 7</fullName>
    </recommendedName>
    <alternativeName>
        <fullName evidence="12">La ribonucleoprotein domain family member 7</fullName>
    </alternativeName>
</protein>
<dbReference type="InterPro" id="IPR000504">
    <property type="entry name" value="RRM_dom"/>
</dbReference>
<feature type="compositionally biased region" description="Basic and acidic residues" evidence="15">
    <location>
        <begin position="586"/>
        <end position="610"/>
    </location>
</feature>
<keyword evidence="5" id="KW-0221">Differentiation</keyword>
<keyword evidence="9" id="KW-0804">Transcription</keyword>
<dbReference type="CDD" id="cd12290">
    <property type="entry name" value="RRM1_LARP7"/>
    <property type="match status" value="1"/>
</dbReference>
<dbReference type="InterPro" id="IPR014886">
    <property type="entry name" value="La_xRRM"/>
</dbReference>
<comment type="similarity">
    <text evidence="2">Belongs to the LARP7 family.</text>
</comment>
<dbReference type="GO" id="GO:0005654">
    <property type="term" value="C:nucleoplasm"/>
    <property type="evidence" value="ECO:0007669"/>
    <property type="project" value="UniProtKB-SubCell"/>
</dbReference>
<dbReference type="GO" id="GO:0003723">
    <property type="term" value="F:RNA binding"/>
    <property type="evidence" value="ECO:0007669"/>
    <property type="project" value="UniProtKB-UniRule"/>
</dbReference>
<feature type="compositionally biased region" description="Basic and acidic residues" evidence="15">
    <location>
        <begin position="271"/>
        <end position="293"/>
    </location>
</feature>
<dbReference type="InterPro" id="IPR006630">
    <property type="entry name" value="La_HTH"/>
</dbReference>
<evidence type="ECO:0000313" key="19">
    <source>
        <dbReference type="EnsemblMetazoa" id="G35049.1:cds"/>
    </source>
</evidence>
<keyword evidence="10" id="KW-0508">mRNA splicing</keyword>
<feature type="compositionally biased region" description="Basic residues" evidence="15">
    <location>
        <begin position="407"/>
        <end position="422"/>
    </location>
</feature>
<dbReference type="Pfam" id="PF05383">
    <property type="entry name" value="La"/>
    <property type="match status" value="1"/>
</dbReference>
<dbReference type="OrthoDB" id="439993at2759"/>
<dbReference type="Pfam" id="PF00076">
    <property type="entry name" value="RRM_1"/>
    <property type="match status" value="1"/>
</dbReference>
<keyword evidence="8" id="KW-0805">Transcription regulation</keyword>
<evidence type="ECO:0000256" key="14">
    <source>
        <dbReference type="SAM" id="Coils"/>
    </source>
</evidence>
<evidence type="ECO:0000259" key="18">
    <source>
        <dbReference type="PROSITE" id="PS51939"/>
    </source>
</evidence>
<evidence type="ECO:0000256" key="7">
    <source>
        <dbReference type="ARBA" id="ARBA00022884"/>
    </source>
</evidence>
<feature type="compositionally biased region" description="Polar residues" evidence="15">
    <location>
        <begin position="248"/>
        <end position="260"/>
    </location>
</feature>
<feature type="compositionally biased region" description="Basic residues" evidence="15">
    <location>
        <begin position="294"/>
        <end position="304"/>
    </location>
</feature>
<dbReference type="PROSITE" id="PS51939">
    <property type="entry name" value="XRRM"/>
    <property type="match status" value="1"/>
</dbReference>
<feature type="domain" description="RRM" evidence="16">
    <location>
        <begin position="111"/>
        <end position="183"/>
    </location>
</feature>
<evidence type="ECO:0000256" key="4">
    <source>
        <dbReference type="ARBA" id="ARBA00022664"/>
    </source>
</evidence>
<evidence type="ECO:0000259" key="16">
    <source>
        <dbReference type="PROSITE" id="PS50102"/>
    </source>
</evidence>
<dbReference type="GO" id="GO:1990904">
    <property type="term" value="C:ribonucleoprotein complex"/>
    <property type="evidence" value="ECO:0007669"/>
    <property type="project" value="UniProtKB-UniRule"/>
</dbReference>
<keyword evidence="14" id="KW-0175">Coiled coil</keyword>
<dbReference type="SMART" id="SM00715">
    <property type="entry name" value="LA"/>
    <property type="match status" value="1"/>
</dbReference>
<dbReference type="PROSITE" id="PS50102">
    <property type="entry name" value="RRM"/>
    <property type="match status" value="1"/>
</dbReference>
<feature type="compositionally biased region" description="Basic and acidic residues" evidence="15">
    <location>
        <begin position="363"/>
        <end position="382"/>
    </location>
</feature>
<dbReference type="Gene3D" id="3.30.70.330">
    <property type="match status" value="2"/>
</dbReference>
<dbReference type="InterPro" id="IPR002344">
    <property type="entry name" value="Lupus_La"/>
</dbReference>
<dbReference type="SUPFAM" id="SSF46785">
    <property type="entry name" value="Winged helix' DNA-binding domain"/>
    <property type="match status" value="1"/>
</dbReference>